<organism evidence="1 2">
    <name type="scientific">Microbacterium phage RobsFeet</name>
    <dbReference type="NCBI Taxonomy" id="2201442"/>
    <lineage>
        <taxon>Viruses</taxon>
        <taxon>Duplodnaviria</taxon>
        <taxon>Heunggongvirae</taxon>
        <taxon>Uroviricota</taxon>
        <taxon>Caudoviricetes</taxon>
        <taxon>Hodgkinviridae</taxon>
        <taxon>Metamorphoovirus</taxon>
        <taxon>Metamorphoovirus robsfeet</taxon>
    </lineage>
</organism>
<dbReference type="EMBL" id="MH271312">
    <property type="protein sequence ID" value="AWY06091.1"/>
    <property type="molecule type" value="Genomic_DNA"/>
</dbReference>
<name>A0A2Z4Q7T2_9CAUD</name>
<keyword evidence="2" id="KW-1185">Reference proteome</keyword>
<dbReference type="KEGG" id="vg:54993501"/>
<gene>
    <name evidence="1" type="primary">85</name>
    <name evidence="1" type="ORF">SEA_ROBSFEET_85</name>
</gene>
<evidence type="ECO:0000313" key="2">
    <source>
        <dbReference type="Proteomes" id="UP000251296"/>
    </source>
</evidence>
<sequence>MPDAEPDMCTCERYPVPHHPGWHGGFPVAPAFPSRPNHS</sequence>
<evidence type="ECO:0000313" key="1">
    <source>
        <dbReference type="EMBL" id="AWY06091.1"/>
    </source>
</evidence>
<accession>A0A2Z4Q7T2</accession>
<proteinExistence type="predicted"/>
<reference evidence="1 2" key="1">
    <citation type="submission" date="2018-04" db="EMBL/GenBank/DDBJ databases">
        <authorList>
            <person name="Harrington T."/>
            <person name="Washburn E."/>
            <person name="Bricker J."/>
            <person name="McKinney A."/>
            <person name="Betsko A.J."/>
            <person name="Garlena R.A."/>
            <person name="Russell D.A."/>
            <person name="Pope W.A."/>
            <person name="Jacobs-Sera D."/>
            <person name="Hatfull G.F."/>
        </authorList>
    </citation>
    <scope>NUCLEOTIDE SEQUENCE [LARGE SCALE GENOMIC DNA]</scope>
</reference>
<dbReference type="RefSeq" id="YP_009802949.1">
    <property type="nucleotide sequence ID" value="NC_047989.1"/>
</dbReference>
<dbReference type="Proteomes" id="UP000251296">
    <property type="component" value="Segment"/>
</dbReference>
<dbReference type="GeneID" id="54993501"/>
<protein>
    <submittedName>
        <fullName evidence="1">Uncharacterized protein</fullName>
    </submittedName>
</protein>